<dbReference type="PANTHER" id="PTHR24171:SF9">
    <property type="entry name" value="ANKYRIN REPEAT DOMAIN-CONTAINING PROTEIN 39"/>
    <property type="match status" value="1"/>
</dbReference>
<dbReference type="PROSITE" id="PS50297">
    <property type="entry name" value="ANK_REP_REGION"/>
    <property type="match status" value="4"/>
</dbReference>
<dbReference type="RefSeq" id="WP_071662047.1">
    <property type="nucleotide sequence ID" value="NZ_LUKY01000030.1"/>
</dbReference>
<sequence length="318" mass="35669">MLELFDCDPFDLAKLIIRNTSSEITCNRTQLLHSACKEGDIEALVVPLIKFGANVNAVGYNGLVTALCLASITGNIELAKLLIECGANVNRINGLRATPLHWVCITGKIKLAKLLIEHGANVNEMGSNGITPLHWACFKGRIELAKLLIEHGACVNAMGSYRETALHYTCVEGHIKVAKLLVEKGGNIHMIDNSGLTPLHKAYRNNHIELAKWFISHLLSKNIKEEKPDFIEKDQDLLVYWNDQIKINYLLDNKIIGCKNWTESIIAKNFTLKNDSLSSLSFHRFFNLLNPETIKNSVYKTDQLDTTMSHKLSRCIIF</sequence>
<evidence type="ECO:0000313" key="5">
    <source>
        <dbReference type="Proteomes" id="UP000183924"/>
    </source>
</evidence>
<dbReference type="Gene3D" id="1.25.40.20">
    <property type="entry name" value="Ankyrin repeat-containing domain"/>
    <property type="match status" value="2"/>
</dbReference>
<dbReference type="AlphaFoldDB" id="A0A1J8NKB2"/>
<feature type="repeat" description="ANK" evidence="3">
    <location>
        <begin position="65"/>
        <end position="94"/>
    </location>
</feature>
<dbReference type="Proteomes" id="UP000183924">
    <property type="component" value="Unassembled WGS sequence"/>
</dbReference>
<evidence type="ECO:0000256" key="1">
    <source>
        <dbReference type="ARBA" id="ARBA00022737"/>
    </source>
</evidence>
<name>A0A1J8NKB2_9COXI</name>
<dbReference type="Pfam" id="PF12796">
    <property type="entry name" value="Ank_2"/>
    <property type="match status" value="3"/>
</dbReference>
<feature type="repeat" description="ANK" evidence="3">
    <location>
        <begin position="161"/>
        <end position="193"/>
    </location>
</feature>
<dbReference type="PROSITE" id="PS50088">
    <property type="entry name" value="ANK_REPEAT"/>
    <property type="match status" value="6"/>
</dbReference>
<accession>A0A1J8NKB2</accession>
<dbReference type="InterPro" id="IPR036770">
    <property type="entry name" value="Ankyrin_rpt-contain_sf"/>
</dbReference>
<dbReference type="OrthoDB" id="5630807at2"/>
<dbReference type="SUPFAM" id="SSF48403">
    <property type="entry name" value="Ankyrin repeat"/>
    <property type="match status" value="1"/>
</dbReference>
<organism evidence="4 5">
    <name type="scientific">Candidatus Rickettsiella isopodorum</name>
    <dbReference type="NCBI Taxonomy" id="1225476"/>
    <lineage>
        <taxon>Bacteria</taxon>
        <taxon>Pseudomonadati</taxon>
        <taxon>Pseudomonadota</taxon>
        <taxon>Gammaproteobacteria</taxon>
        <taxon>Legionellales</taxon>
        <taxon>Coxiellaceae</taxon>
        <taxon>Rickettsiella</taxon>
    </lineage>
</organism>
<dbReference type="PANTHER" id="PTHR24171">
    <property type="entry name" value="ANKYRIN REPEAT DOMAIN-CONTAINING PROTEIN 39-RELATED"/>
    <property type="match status" value="1"/>
</dbReference>
<keyword evidence="2 3" id="KW-0040">ANK repeat</keyword>
<evidence type="ECO:0000256" key="3">
    <source>
        <dbReference type="PROSITE-ProRule" id="PRU00023"/>
    </source>
</evidence>
<dbReference type="STRING" id="1225476.A1D18_01440"/>
<protein>
    <submittedName>
        <fullName evidence="4">Uncharacterized protein</fullName>
    </submittedName>
</protein>
<gene>
    <name evidence="4" type="ORF">A1D18_01440</name>
</gene>
<reference evidence="4 5" key="1">
    <citation type="submission" date="2016-03" db="EMBL/GenBank/DDBJ databases">
        <title>Comparative genomics of Rickettsiella.</title>
        <authorList>
            <person name="Chandler C."/>
            <person name="Wang Y."/>
        </authorList>
    </citation>
    <scope>NUCLEOTIDE SEQUENCE [LARGE SCALE GENOMIC DNA]</scope>
    <source>
        <strain evidence="4 5">RCFS May 2013</strain>
    </source>
</reference>
<dbReference type="InterPro" id="IPR002110">
    <property type="entry name" value="Ankyrin_rpt"/>
</dbReference>
<keyword evidence="1" id="KW-0677">Repeat</keyword>
<feature type="repeat" description="ANK" evidence="3">
    <location>
        <begin position="128"/>
        <end position="160"/>
    </location>
</feature>
<feature type="repeat" description="ANK" evidence="3">
    <location>
        <begin position="194"/>
        <end position="226"/>
    </location>
</feature>
<feature type="repeat" description="ANK" evidence="3">
    <location>
        <begin position="27"/>
        <end position="60"/>
    </location>
</feature>
<dbReference type="PRINTS" id="PR01415">
    <property type="entry name" value="ANKYRIN"/>
</dbReference>
<dbReference type="EMBL" id="LUKY01000030">
    <property type="protein sequence ID" value="OIZ95576.1"/>
    <property type="molecule type" value="Genomic_DNA"/>
</dbReference>
<comment type="caution">
    <text evidence="4">The sequence shown here is derived from an EMBL/GenBank/DDBJ whole genome shotgun (WGS) entry which is preliminary data.</text>
</comment>
<evidence type="ECO:0000256" key="2">
    <source>
        <dbReference type="ARBA" id="ARBA00023043"/>
    </source>
</evidence>
<feature type="repeat" description="ANK" evidence="3">
    <location>
        <begin position="95"/>
        <end position="127"/>
    </location>
</feature>
<dbReference type="SMART" id="SM00248">
    <property type="entry name" value="ANK"/>
    <property type="match status" value="6"/>
</dbReference>
<proteinExistence type="predicted"/>
<evidence type="ECO:0000313" key="4">
    <source>
        <dbReference type="EMBL" id="OIZ95576.1"/>
    </source>
</evidence>
<keyword evidence="5" id="KW-1185">Reference proteome</keyword>